<evidence type="ECO:0000256" key="5">
    <source>
        <dbReference type="ARBA" id="ARBA00022741"/>
    </source>
</evidence>
<evidence type="ECO:0000256" key="12">
    <source>
        <dbReference type="ARBA" id="ARBA00048451"/>
    </source>
</evidence>
<keyword evidence="3" id="KW-0808">Transferase</keyword>
<evidence type="ECO:0000256" key="8">
    <source>
        <dbReference type="ARBA" id="ARBA00022840"/>
    </source>
</evidence>
<dbReference type="GO" id="GO:0046872">
    <property type="term" value="F:metal ion binding"/>
    <property type="evidence" value="ECO:0007669"/>
    <property type="project" value="UniProtKB-KW"/>
</dbReference>
<comment type="cofactor">
    <cofactor evidence="1">
        <name>Mg(2+)</name>
        <dbReference type="ChEBI" id="CHEBI:18420"/>
    </cofactor>
</comment>
<keyword evidence="5" id="KW-0547">Nucleotide-binding</keyword>
<comment type="catalytic activity">
    <reaction evidence="12">
        <text>D-fructose + ATP = D-fructose 6-phosphate + ADP + H(+)</text>
        <dbReference type="Rhea" id="RHEA:16125"/>
        <dbReference type="ChEBI" id="CHEBI:15378"/>
        <dbReference type="ChEBI" id="CHEBI:30616"/>
        <dbReference type="ChEBI" id="CHEBI:37721"/>
        <dbReference type="ChEBI" id="CHEBI:61527"/>
        <dbReference type="ChEBI" id="CHEBI:456216"/>
        <dbReference type="EC" id="2.7.1.4"/>
    </reaction>
</comment>
<keyword evidence="7" id="KW-0862">Zinc</keyword>
<keyword evidence="10" id="KW-0119">Carbohydrate metabolism</keyword>
<dbReference type="InterPro" id="IPR049874">
    <property type="entry name" value="ROK_cs"/>
</dbReference>
<dbReference type="Proteomes" id="UP000197058">
    <property type="component" value="Chromosome"/>
</dbReference>
<evidence type="ECO:0000256" key="6">
    <source>
        <dbReference type="ARBA" id="ARBA00022777"/>
    </source>
</evidence>
<reference evidence="14" key="1">
    <citation type="submission" date="2017-06" db="EMBL/GenBank/DDBJ databases">
        <title>FDA dAtabase for Regulatory Grade micrObial Sequences (FDA-ARGOS): Supporting development and validation of Infectious Disease Dx tests.</title>
        <authorList>
            <person name="Goldberg B."/>
            <person name="Campos J."/>
            <person name="Tallon L."/>
            <person name="Sadzewicz L."/>
            <person name="Sengamalay N."/>
            <person name="Ott S."/>
            <person name="Godinez A."/>
            <person name="Nagaraj S."/>
            <person name="Vavikolanu K."/>
            <person name="Nadendla S."/>
            <person name="George J."/>
            <person name="Geyer C."/>
            <person name="Sichtig H."/>
        </authorList>
    </citation>
    <scope>NUCLEOTIDE SEQUENCE [LARGE SCALE GENOMIC DNA]</scope>
    <source>
        <strain evidence="14">FDAARGOS_285</strain>
    </source>
</reference>
<evidence type="ECO:0000313" key="14">
    <source>
        <dbReference type="Proteomes" id="UP000197058"/>
    </source>
</evidence>
<sequence length="289" mass="31431">MKLLGAIEAGGTKFVCAVGDEDLNVIERISIPTTEPSETLPKVIEFFKQYQISSIGIGSFGPIDINKDSDTYGYITSTPKIAWQNFDFIGAVQEHFDVPVAFTTDVNASLYGEYQKGIAKNIDSAVYYTVGTGIGGGAIVKGKIVQGLSHPEMGHMSIKIHKDDQDFEGNCPYHGNCLEGLASGPAIEKRAGISAKEIHENDKDWDIVAYYIAQAALNTALMLSPEKIIFGGGVMHQTHLLKKVHEQFELLNNNYIAVPPVETYIVTPSLNDDQGIIGCLALALNEYQS</sequence>
<dbReference type="InterPro" id="IPR043129">
    <property type="entry name" value="ATPase_NBD"/>
</dbReference>
<keyword evidence="4" id="KW-0479">Metal-binding</keyword>
<evidence type="ECO:0000313" key="13">
    <source>
        <dbReference type="EMBL" id="ASE33368.1"/>
    </source>
</evidence>
<dbReference type="Pfam" id="PF00480">
    <property type="entry name" value="ROK"/>
    <property type="match status" value="1"/>
</dbReference>
<dbReference type="GeneID" id="48591985"/>
<dbReference type="Gene3D" id="3.30.420.40">
    <property type="match status" value="2"/>
</dbReference>
<gene>
    <name evidence="13" type="ORF">CEP64_01765</name>
</gene>
<dbReference type="AlphaFoldDB" id="A0AAI8GSV2"/>
<dbReference type="FunFam" id="3.30.420.40:FF:000136">
    <property type="entry name" value="Putative fructokinase"/>
    <property type="match status" value="1"/>
</dbReference>
<dbReference type="PROSITE" id="PS01125">
    <property type="entry name" value="ROK"/>
    <property type="match status" value="1"/>
</dbReference>
<evidence type="ECO:0000256" key="1">
    <source>
        <dbReference type="ARBA" id="ARBA00001946"/>
    </source>
</evidence>
<dbReference type="RefSeq" id="WP_048541228.1">
    <property type="nucleotide sequence ID" value="NZ_CAJVGN010000001.1"/>
</dbReference>
<organism evidence="13 14">
    <name type="scientific">Mammaliicoccus sciuri</name>
    <name type="common">Staphylococcus sciuri</name>
    <dbReference type="NCBI Taxonomy" id="1296"/>
    <lineage>
        <taxon>Bacteria</taxon>
        <taxon>Bacillati</taxon>
        <taxon>Bacillota</taxon>
        <taxon>Bacilli</taxon>
        <taxon>Bacillales</taxon>
        <taxon>Staphylococcaceae</taxon>
        <taxon>Mammaliicoccus</taxon>
    </lineage>
</organism>
<evidence type="ECO:0000256" key="4">
    <source>
        <dbReference type="ARBA" id="ARBA00022723"/>
    </source>
</evidence>
<proteinExistence type="inferred from homology"/>
<evidence type="ECO:0000256" key="7">
    <source>
        <dbReference type="ARBA" id="ARBA00022833"/>
    </source>
</evidence>
<dbReference type="SUPFAM" id="SSF53067">
    <property type="entry name" value="Actin-like ATPase domain"/>
    <property type="match status" value="1"/>
</dbReference>
<dbReference type="EC" id="2.7.1.4" evidence="11"/>
<dbReference type="PANTHER" id="PTHR42742">
    <property type="entry name" value="TRANSCRIPTIONAL REPRESSOR MPRA"/>
    <property type="match status" value="1"/>
</dbReference>
<evidence type="ECO:0000256" key="3">
    <source>
        <dbReference type="ARBA" id="ARBA00022679"/>
    </source>
</evidence>
<dbReference type="GO" id="GO:0008865">
    <property type="term" value="F:fructokinase activity"/>
    <property type="evidence" value="ECO:0007669"/>
    <property type="project" value="UniProtKB-EC"/>
</dbReference>
<dbReference type="InterPro" id="IPR051804">
    <property type="entry name" value="Carb_Metab_Reg_Kinase/Isom"/>
</dbReference>
<evidence type="ECO:0000256" key="2">
    <source>
        <dbReference type="ARBA" id="ARBA00006479"/>
    </source>
</evidence>
<dbReference type="EMBL" id="CP022046">
    <property type="protein sequence ID" value="ASE33368.1"/>
    <property type="molecule type" value="Genomic_DNA"/>
</dbReference>
<name>A0AAI8GSV2_MAMSC</name>
<dbReference type="FunFam" id="3.30.420.40:FF:000153">
    <property type="entry name" value="Putative fructokinase"/>
    <property type="match status" value="1"/>
</dbReference>
<protein>
    <recommendedName>
        <fullName evidence="11">fructokinase</fullName>
        <ecNumber evidence="11">2.7.1.4</ecNumber>
    </recommendedName>
</protein>
<dbReference type="CDD" id="cd24067">
    <property type="entry name" value="ASKHA_NBD_ROK_BsFRK-like"/>
    <property type="match status" value="1"/>
</dbReference>
<dbReference type="PANTHER" id="PTHR42742:SF3">
    <property type="entry name" value="FRUCTOKINASE"/>
    <property type="match status" value="1"/>
</dbReference>
<evidence type="ECO:0000256" key="11">
    <source>
        <dbReference type="ARBA" id="ARBA00038887"/>
    </source>
</evidence>
<evidence type="ECO:0000256" key="9">
    <source>
        <dbReference type="ARBA" id="ARBA00022842"/>
    </source>
</evidence>
<dbReference type="InterPro" id="IPR000600">
    <property type="entry name" value="ROK"/>
</dbReference>
<accession>A0AAI8GSV2</accession>
<evidence type="ECO:0000256" key="10">
    <source>
        <dbReference type="ARBA" id="ARBA00023277"/>
    </source>
</evidence>
<keyword evidence="8" id="KW-0067">ATP-binding</keyword>
<dbReference type="KEGG" id="sscu:CEP64_01765"/>
<comment type="similarity">
    <text evidence="2">Belongs to the ROK (NagC/XylR) family.</text>
</comment>
<keyword evidence="9" id="KW-0460">Magnesium</keyword>
<keyword evidence="6" id="KW-0418">Kinase</keyword>
<dbReference type="GO" id="GO:0005524">
    <property type="term" value="F:ATP binding"/>
    <property type="evidence" value="ECO:0007669"/>
    <property type="project" value="UniProtKB-KW"/>
</dbReference>